<dbReference type="GeneID" id="14295605"/>
<dbReference type="OrthoDB" id="19961at10239"/>
<evidence type="ECO:0000313" key="2">
    <source>
        <dbReference type="Proteomes" id="UP000002909"/>
    </source>
</evidence>
<dbReference type="Proteomes" id="UP000002909">
    <property type="component" value="Segment"/>
</dbReference>
<name>I7KR59_BPPR1</name>
<organismHost>
    <name type="scientific">Yersinia enterocolitica</name>
    <dbReference type="NCBI Taxonomy" id="630"/>
</organismHost>
<dbReference type="EMBL" id="HE956709">
    <property type="protein sequence ID" value="CCI88695.1"/>
    <property type="molecule type" value="Genomic_DNA"/>
</dbReference>
<dbReference type="RefSeq" id="YP_007235954.1">
    <property type="nucleotide sequence ID" value="NC_019909.1"/>
</dbReference>
<gene>
    <name evidence="1" type="primary">g121</name>
    <name evidence="1" type="ORF">BN80_121</name>
</gene>
<accession>I7KR59</accession>
<proteinExistence type="predicted"/>
<organism evidence="1 2">
    <name type="scientific">Yersinia phage phiR1-RT</name>
    <dbReference type="NCBI Taxonomy" id="1206558"/>
    <lineage>
        <taxon>Viruses</taxon>
        <taxon>Duplodnaviria</taxon>
        <taxon>Heunggongvirae</taxon>
        <taxon>Uroviricota</taxon>
        <taxon>Caudoviricetes</taxon>
        <taxon>Pantevenvirales</taxon>
        <taxon>Straboviridae</taxon>
        <taxon>Tevenvirinae</taxon>
        <taxon>Tegunavirus</taxon>
        <taxon>Tegunavirus r1rt</taxon>
    </lineage>
</organism>
<protein>
    <submittedName>
        <fullName evidence="1">IpII internal head protein</fullName>
    </submittedName>
</protein>
<keyword evidence="2" id="KW-1185">Reference proteome</keyword>
<reference evidence="1 2" key="1">
    <citation type="submission" date="2012-06" db="EMBL/GenBank/DDBJ databases">
        <title>Genomic characterization of five bacteriophages specific for Yersinia species.</title>
        <authorList>
            <person name="Skurnik M."/>
            <person name="Nawaz A."/>
            <person name="Happonen L."/>
            <person name="Butcher S."/>
            <person name="Mattinen L."/>
        </authorList>
    </citation>
    <scope>NUCLEOTIDE SEQUENCE [LARGE SCALE GENOMIC DNA]</scope>
</reference>
<evidence type="ECO:0000313" key="1">
    <source>
        <dbReference type="EMBL" id="CCI88695.1"/>
    </source>
</evidence>
<sequence>MKTYNEFITEARVSASKLQRAVNKKSYTFDELEDKDKKKLISLTKELADLRADPRARTGALAKQITSASKKIESFAVKFGMSDEELKKAS</sequence>
<dbReference type="KEGG" id="vg:14295605"/>